<keyword evidence="2" id="KW-0812">Transmembrane</keyword>
<dbReference type="PANTHER" id="PTHR23518:SF2">
    <property type="entry name" value="MAJOR FACILITATOR SUPERFAMILY TRANSPORTER"/>
    <property type="match status" value="1"/>
</dbReference>
<dbReference type="ExpressionAtlas" id="A0A2K3E3K0">
    <property type="expression patterns" value="baseline"/>
</dbReference>
<dbReference type="Gramene" id="PNW87361">
    <property type="protein sequence ID" value="PNW87361"/>
    <property type="gene ID" value="CHLRE_02g119650v5"/>
</dbReference>
<feature type="region of interest" description="Disordered" evidence="1">
    <location>
        <begin position="1"/>
        <end position="70"/>
    </location>
</feature>
<dbReference type="OMA" id="LANTWGM"/>
<feature type="compositionally biased region" description="Low complexity" evidence="1">
    <location>
        <begin position="46"/>
        <end position="63"/>
    </location>
</feature>
<feature type="compositionally biased region" description="Polar residues" evidence="1">
    <location>
        <begin position="1"/>
        <end position="10"/>
    </location>
</feature>
<proteinExistence type="predicted"/>
<dbReference type="AlphaFoldDB" id="A0A2K3E3K0"/>
<protein>
    <submittedName>
        <fullName evidence="3">Uncharacterized protein</fullName>
    </submittedName>
</protein>
<keyword evidence="4" id="KW-1185">Reference proteome</keyword>
<organism evidence="3 4">
    <name type="scientific">Chlamydomonas reinhardtii</name>
    <name type="common">Chlamydomonas smithii</name>
    <dbReference type="NCBI Taxonomy" id="3055"/>
    <lineage>
        <taxon>Eukaryota</taxon>
        <taxon>Viridiplantae</taxon>
        <taxon>Chlorophyta</taxon>
        <taxon>core chlorophytes</taxon>
        <taxon>Chlorophyceae</taxon>
        <taxon>CS clade</taxon>
        <taxon>Chlamydomonadales</taxon>
        <taxon>Chlamydomonadaceae</taxon>
        <taxon>Chlamydomonas</taxon>
    </lineage>
</organism>
<reference evidence="3 4" key="1">
    <citation type="journal article" date="2007" name="Science">
        <title>The Chlamydomonas genome reveals the evolution of key animal and plant functions.</title>
        <authorList>
            <person name="Merchant S.S."/>
            <person name="Prochnik S.E."/>
            <person name="Vallon O."/>
            <person name="Harris E.H."/>
            <person name="Karpowicz S.J."/>
            <person name="Witman G.B."/>
            <person name="Terry A."/>
            <person name="Salamov A."/>
            <person name="Fritz-Laylin L.K."/>
            <person name="Marechal-Drouard L."/>
            <person name="Marshall W.F."/>
            <person name="Qu L.H."/>
            <person name="Nelson D.R."/>
            <person name="Sanderfoot A.A."/>
            <person name="Spalding M.H."/>
            <person name="Kapitonov V.V."/>
            <person name="Ren Q."/>
            <person name="Ferris P."/>
            <person name="Lindquist E."/>
            <person name="Shapiro H."/>
            <person name="Lucas S.M."/>
            <person name="Grimwood J."/>
            <person name="Schmutz J."/>
            <person name="Cardol P."/>
            <person name="Cerutti H."/>
            <person name="Chanfreau G."/>
            <person name="Chen C.L."/>
            <person name="Cognat V."/>
            <person name="Croft M.T."/>
            <person name="Dent R."/>
            <person name="Dutcher S."/>
            <person name="Fernandez E."/>
            <person name="Fukuzawa H."/>
            <person name="Gonzalez-Ballester D."/>
            <person name="Gonzalez-Halphen D."/>
            <person name="Hallmann A."/>
            <person name="Hanikenne M."/>
            <person name="Hippler M."/>
            <person name="Inwood W."/>
            <person name="Jabbari K."/>
            <person name="Kalanon M."/>
            <person name="Kuras R."/>
            <person name="Lefebvre P.A."/>
            <person name="Lemaire S.D."/>
            <person name="Lobanov A.V."/>
            <person name="Lohr M."/>
            <person name="Manuell A."/>
            <person name="Meier I."/>
            <person name="Mets L."/>
            <person name="Mittag M."/>
            <person name="Mittelmeier T."/>
            <person name="Moroney J.V."/>
            <person name="Moseley J."/>
            <person name="Napoli C."/>
            <person name="Nedelcu A.M."/>
            <person name="Niyogi K."/>
            <person name="Novoselov S.V."/>
            <person name="Paulsen I.T."/>
            <person name="Pazour G."/>
            <person name="Purton S."/>
            <person name="Ral J.P."/>
            <person name="Riano-Pachon D.M."/>
            <person name="Riekhof W."/>
            <person name="Rymarquis L."/>
            <person name="Schroda M."/>
            <person name="Stern D."/>
            <person name="Umen J."/>
            <person name="Willows R."/>
            <person name="Wilson N."/>
            <person name="Zimmer S.L."/>
            <person name="Allmer J."/>
            <person name="Balk J."/>
            <person name="Bisova K."/>
            <person name="Chen C.J."/>
            <person name="Elias M."/>
            <person name="Gendler K."/>
            <person name="Hauser C."/>
            <person name="Lamb M.R."/>
            <person name="Ledford H."/>
            <person name="Long J.C."/>
            <person name="Minagawa J."/>
            <person name="Page M.D."/>
            <person name="Pan J."/>
            <person name="Pootakham W."/>
            <person name="Roje S."/>
            <person name="Rose A."/>
            <person name="Stahlberg E."/>
            <person name="Terauchi A.M."/>
            <person name="Yang P."/>
            <person name="Ball S."/>
            <person name="Bowler C."/>
            <person name="Dieckmann C.L."/>
            <person name="Gladyshev V.N."/>
            <person name="Green P."/>
            <person name="Jorgensen R."/>
            <person name="Mayfield S."/>
            <person name="Mueller-Roeber B."/>
            <person name="Rajamani S."/>
            <person name="Sayre R.T."/>
            <person name="Brokstein P."/>
            <person name="Dubchak I."/>
            <person name="Goodstein D."/>
            <person name="Hornick L."/>
            <person name="Huang Y.W."/>
            <person name="Jhaveri J."/>
            <person name="Luo Y."/>
            <person name="Martinez D."/>
            <person name="Ngau W.C."/>
            <person name="Otillar B."/>
            <person name="Poliakov A."/>
            <person name="Porter A."/>
            <person name="Szajkowski L."/>
            <person name="Werner G."/>
            <person name="Zhou K."/>
            <person name="Grigoriev I.V."/>
            <person name="Rokhsar D.S."/>
            <person name="Grossman A.R."/>
        </authorList>
    </citation>
    <scope>NUCLEOTIDE SEQUENCE [LARGE SCALE GENOMIC DNA]</scope>
    <source>
        <strain evidence="4">CC-503</strain>
    </source>
</reference>
<dbReference type="EMBL" id="CM008963">
    <property type="protein sequence ID" value="PNW87361.1"/>
    <property type="molecule type" value="Genomic_DNA"/>
</dbReference>
<evidence type="ECO:0000256" key="1">
    <source>
        <dbReference type="SAM" id="MobiDB-lite"/>
    </source>
</evidence>
<dbReference type="GeneID" id="66052513"/>
<keyword evidence="2" id="KW-1133">Transmembrane helix</keyword>
<dbReference type="RefSeq" id="XP_042927668.1">
    <property type="nucleotide sequence ID" value="XM_043060034.1"/>
</dbReference>
<evidence type="ECO:0000313" key="3">
    <source>
        <dbReference type="EMBL" id="PNW87361.1"/>
    </source>
</evidence>
<feature type="transmembrane region" description="Helical" evidence="2">
    <location>
        <begin position="178"/>
        <end position="199"/>
    </location>
</feature>
<feature type="transmembrane region" description="Helical" evidence="2">
    <location>
        <begin position="410"/>
        <end position="431"/>
    </location>
</feature>
<evidence type="ECO:0000256" key="2">
    <source>
        <dbReference type="SAM" id="Phobius"/>
    </source>
</evidence>
<gene>
    <name evidence="3" type="ORF">CHLRE_02g119650v5</name>
</gene>
<feature type="transmembrane region" description="Helical" evidence="2">
    <location>
        <begin position="254"/>
        <end position="277"/>
    </location>
</feature>
<keyword evidence="2" id="KW-0472">Membrane</keyword>
<accession>A0A2K3E3K0</accession>
<dbReference type="OrthoDB" id="512088at2759"/>
<dbReference type="InParanoid" id="A0A2K3E3K0"/>
<feature type="transmembrane region" description="Helical" evidence="2">
    <location>
        <begin position="437"/>
        <end position="457"/>
    </location>
</feature>
<feature type="transmembrane region" description="Helical" evidence="2">
    <location>
        <begin position="511"/>
        <end position="537"/>
    </location>
</feature>
<dbReference type="PANTHER" id="PTHR23518">
    <property type="entry name" value="C-METHYLTRANSFERASE"/>
    <property type="match status" value="1"/>
</dbReference>
<evidence type="ECO:0000313" key="4">
    <source>
        <dbReference type="Proteomes" id="UP000006906"/>
    </source>
</evidence>
<dbReference type="KEGG" id="cre:CHLRE_02g119650v5"/>
<sequence length="577" mass="60314">MCTVAASRNSLRSRRGTVDSSPRVPSRRRQRPPATQPTPPHRRAHQAAPARGSTVRANAAAAAGLPADQQSPRPAVAASWWVELFRPLEHRGCNAELLVLLLGETLCGLATTLQTTFLFVYLHLELGLPALGIVAAQGSVHFLCGLAKGASGVVGDIVRSQSRVIKFGTFLTFLCKPMMLLAGAVHAALGPEACAWWFFVARLCDQLSKNVREPCVNARVKQLAEESAEKTGPAGGESKDALQARKKKARQSAFALKETLGTVAIATGGLSSGLVLAATGGDYTLTMAASAVPPALALAWYAARLRDDNGASPEPEKKRTPVKWTWALLRATFNAFDPAYWEYKVVNVLLWFARFDVALLTLRAVEVVPKELLPAMIVTNMTMQILLTPVVGKIAGGGGAKGGGSSHRNALLLLLAGLGVMVAANACFVLPGLANTWGMFAGAALLGVHMALTHANLKATSAAMMPQKEVPGLGRVDGSAASFDASLLGVALLGSNAAAGALTDMTREAGLGNVGCFCGGAAACLLAGLLLIAFCTWGHLGKWAVEKDAEAARKTVRKAAEEAAAKAEDKAAEPLLA</sequence>
<dbReference type="SUPFAM" id="SSF103473">
    <property type="entry name" value="MFS general substrate transporter"/>
    <property type="match status" value="1"/>
</dbReference>
<name>A0A2K3E3K0_CHLRE</name>
<dbReference type="InterPro" id="IPR036259">
    <property type="entry name" value="MFS_trans_sf"/>
</dbReference>
<feature type="transmembrane region" description="Helical" evidence="2">
    <location>
        <begin position="283"/>
        <end position="303"/>
    </location>
</feature>
<dbReference type="Proteomes" id="UP000006906">
    <property type="component" value="Chromosome 2"/>
</dbReference>